<keyword evidence="11" id="KW-1185">Reference proteome</keyword>
<dbReference type="OrthoDB" id="1191041at2759"/>
<dbReference type="InterPro" id="IPR001650">
    <property type="entry name" value="Helicase_C-like"/>
</dbReference>
<keyword evidence="5" id="KW-0067">ATP-binding</keyword>
<keyword evidence="4" id="KW-0347">Helicase</keyword>
<dbReference type="GO" id="GO:0003724">
    <property type="term" value="F:RNA helicase activity"/>
    <property type="evidence" value="ECO:0007669"/>
    <property type="project" value="UniProtKB-EC"/>
</dbReference>
<evidence type="ECO:0000313" key="11">
    <source>
        <dbReference type="Proteomes" id="UP000759537"/>
    </source>
</evidence>
<comment type="caution">
    <text evidence="10">The sequence shown here is derived from an EMBL/GenBank/DDBJ whole genome shotgun (WGS) entry which is preliminary data.</text>
</comment>
<protein>
    <recommendedName>
        <fullName evidence="1">RNA helicase</fullName>
        <ecNumber evidence="1">3.6.4.13</ecNumber>
    </recommendedName>
</protein>
<dbReference type="EMBL" id="WHVB01000018">
    <property type="protein sequence ID" value="KAF8473689.1"/>
    <property type="molecule type" value="Genomic_DNA"/>
</dbReference>
<keyword evidence="3" id="KW-0378">Hydrolase</keyword>
<organism evidence="10 11">
    <name type="scientific">Russula ochroleuca</name>
    <dbReference type="NCBI Taxonomy" id="152965"/>
    <lineage>
        <taxon>Eukaryota</taxon>
        <taxon>Fungi</taxon>
        <taxon>Dikarya</taxon>
        <taxon>Basidiomycota</taxon>
        <taxon>Agaricomycotina</taxon>
        <taxon>Agaricomycetes</taxon>
        <taxon>Russulales</taxon>
        <taxon>Russulaceae</taxon>
        <taxon>Russula</taxon>
    </lineage>
</organism>
<reference evidence="10" key="2">
    <citation type="journal article" date="2020" name="Nat. Commun.">
        <title>Large-scale genome sequencing of mycorrhizal fungi provides insights into the early evolution of symbiotic traits.</title>
        <authorList>
            <person name="Miyauchi S."/>
            <person name="Kiss E."/>
            <person name="Kuo A."/>
            <person name="Drula E."/>
            <person name="Kohler A."/>
            <person name="Sanchez-Garcia M."/>
            <person name="Morin E."/>
            <person name="Andreopoulos B."/>
            <person name="Barry K.W."/>
            <person name="Bonito G."/>
            <person name="Buee M."/>
            <person name="Carver A."/>
            <person name="Chen C."/>
            <person name="Cichocki N."/>
            <person name="Clum A."/>
            <person name="Culley D."/>
            <person name="Crous P.W."/>
            <person name="Fauchery L."/>
            <person name="Girlanda M."/>
            <person name="Hayes R.D."/>
            <person name="Keri Z."/>
            <person name="LaButti K."/>
            <person name="Lipzen A."/>
            <person name="Lombard V."/>
            <person name="Magnuson J."/>
            <person name="Maillard F."/>
            <person name="Murat C."/>
            <person name="Nolan M."/>
            <person name="Ohm R.A."/>
            <person name="Pangilinan J."/>
            <person name="Pereira M.F."/>
            <person name="Perotto S."/>
            <person name="Peter M."/>
            <person name="Pfister S."/>
            <person name="Riley R."/>
            <person name="Sitrit Y."/>
            <person name="Stielow J.B."/>
            <person name="Szollosi G."/>
            <person name="Zifcakova L."/>
            <person name="Stursova M."/>
            <person name="Spatafora J.W."/>
            <person name="Tedersoo L."/>
            <person name="Vaario L.M."/>
            <person name="Yamada A."/>
            <person name="Yan M."/>
            <person name="Wang P."/>
            <person name="Xu J."/>
            <person name="Bruns T."/>
            <person name="Baldrian P."/>
            <person name="Vilgalys R."/>
            <person name="Dunand C."/>
            <person name="Henrissat B."/>
            <person name="Grigoriev I.V."/>
            <person name="Hibbett D."/>
            <person name="Nagy L.G."/>
            <person name="Martin F.M."/>
        </authorList>
    </citation>
    <scope>NUCLEOTIDE SEQUENCE</scope>
    <source>
        <strain evidence="10">Prilba</strain>
    </source>
</reference>
<feature type="region of interest" description="Disordered" evidence="8">
    <location>
        <begin position="152"/>
        <end position="195"/>
    </location>
</feature>
<dbReference type="PANTHER" id="PTHR47959:SF21">
    <property type="entry name" value="DEAD-BOX HELICASE 56"/>
    <property type="match status" value="1"/>
</dbReference>
<comment type="catalytic activity">
    <reaction evidence="7">
        <text>ATP + H2O = ADP + phosphate + H(+)</text>
        <dbReference type="Rhea" id="RHEA:13065"/>
        <dbReference type="ChEBI" id="CHEBI:15377"/>
        <dbReference type="ChEBI" id="CHEBI:15378"/>
        <dbReference type="ChEBI" id="CHEBI:30616"/>
        <dbReference type="ChEBI" id="CHEBI:43474"/>
        <dbReference type="ChEBI" id="CHEBI:456216"/>
        <dbReference type="EC" id="3.6.4.13"/>
    </reaction>
</comment>
<dbReference type="PANTHER" id="PTHR47959">
    <property type="entry name" value="ATP-DEPENDENT RNA HELICASE RHLE-RELATED"/>
    <property type="match status" value="1"/>
</dbReference>
<evidence type="ECO:0000256" key="3">
    <source>
        <dbReference type="ARBA" id="ARBA00022801"/>
    </source>
</evidence>
<dbReference type="Proteomes" id="UP000759537">
    <property type="component" value="Unassembled WGS sequence"/>
</dbReference>
<sequence>MSDNPKTLSLSHLDSLVIDEADLILCYRHDEDIRSIFAGATMPDDIETLKSLCPAPVGFEAPLNLKEDGDETANMVQYVVRTTEADRFLIILKLKLIQGKCILFVNDVDWCYCVKLFLEQFLIKSCVLNLELPLNSRWGFNKGVNNYIVATNEGGSEQDDENSSDSGTECQQAEEDWGQGSRRKRKRAPTPPAANIKTVPHIKRRIVKSDKEYSFASGIDFLDVACVLNFDLPSSARSYTHRARRSQRDRTFLFASAVPQFGKHKVVGVVPSTQHDEEAWECIARAQQGRVLWYVFDKKQVDRFRYRMEDALRAVMRYAVREARVREIKQELLVSDKLKAHFEDSPNDLEFLKHDKPLHPMRVQLHMKHVPKYLMSRLRQQQHRLPAQKNQRWGPHLFHFLKAGAGSKGGDGSVDVDEAGSVAPVAGGAERRRPTR</sequence>
<dbReference type="AlphaFoldDB" id="A0A9P5K060"/>
<dbReference type="SMART" id="SM00490">
    <property type="entry name" value="HELICc"/>
    <property type="match status" value="1"/>
</dbReference>
<name>A0A9P5K060_9AGAM</name>
<evidence type="ECO:0000259" key="9">
    <source>
        <dbReference type="SMART" id="SM00490"/>
    </source>
</evidence>
<evidence type="ECO:0000256" key="7">
    <source>
        <dbReference type="ARBA" id="ARBA00047984"/>
    </source>
</evidence>
<accession>A0A9P5K060</accession>
<dbReference type="InterPro" id="IPR027417">
    <property type="entry name" value="P-loop_NTPase"/>
</dbReference>
<evidence type="ECO:0000256" key="4">
    <source>
        <dbReference type="ARBA" id="ARBA00022806"/>
    </source>
</evidence>
<dbReference type="GO" id="GO:0005524">
    <property type="term" value="F:ATP binding"/>
    <property type="evidence" value="ECO:0007669"/>
    <property type="project" value="UniProtKB-KW"/>
</dbReference>
<dbReference type="GO" id="GO:0003723">
    <property type="term" value="F:RNA binding"/>
    <property type="evidence" value="ECO:0007669"/>
    <property type="project" value="UniProtKB-KW"/>
</dbReference>
<evidence type="ECO:0000256" key="2">
    <source>
        <dbReference type="ARBA" id="ARBA00022741"/>
    </source>
</evidence>
<evidence type="ECO:0000256" key="6">
    <source>
        <dbReference type="ARBA" id="ARBA00022884"/>
    </source>
</evidence>
<dbReference type="InterPro" id="IPR050079">
    <property type="entry name" value="DEAD_box_RNA_helicase"/>
</dbReference>
<dbReference type="EC" id="3.6.4.13" evidence="1"/>
<proteinExistence type="predicted"/>
<reference evidence="10" key="1">
    <citation type="submission" date="2019-10" db="EMBL/GenBank/DDBJ databases">
        <authorList>
            <consortium name="DOE Joint Genome Institute"/>
            <person name="Kuo A."/>
            <person name="Miyauchi S."/>
            <person name="Kiss E."/>
            <person name="Drula E."/>
            <person name="Kohler A."/>
            <person name="Sanchez-Garcia M."/>
            <person name="Andreopoulos B."/>
            <person name="Barry K.W."/>
            <person name="Bonito G."/>
            <person name="Buee M."/>
            <person name="Carver A."/>
            <person name="Chen C."/>
            <person name="Cichocki N."/>
            <person name="Clum A."/>
            <person name="Culley D."/>
            <person name="Crous P.W."/>
            <person name="Fauchery L."/>
            <person name="Girlanda M."/>
            <person name="Hayes R."/>
            <person name="Keri Z."/>
            <person name="LaButti K."/>
            <person name="Lipzen A."/>
            <person name="Lombard V."/>
            <person name="Magnuson J."/>
            <person name="Maillard F."/>
            <person name="Morin E."/>
            <person name="Murat C."/>
            <person name="Nolan M."/>
            <person name="Ohm R."/>
            <person name="Pangilinan J."/>
            <person name="Pereira M."/>
            <person name="Perotto S."/>
            <person name="Peter M."/>
            <person name="Riley R."/>
            <person name="Sitrit Y."/>
            <person name="Stielow B."/>
            <person name="Szollosi G."/>
            <person name="Zifcakova L."/>
            <person name="Stursova M."/>
            <person name="Spatafora J.W."/>
            <person name="Tedersoo L."/>
            <person name="Vaario L.-M."/>
            <person name="Yamada A."/>
            <person name="Yan M."/>
            <person name="Wang P."/>
            <person name="Xu J."/>
            <person name="Bruns T."/>
            <person name="Baldrian P."/>
            <person name="Vilgalys R."/>
            <person name="Henrissat B."/>
            <person name="Grigoriev I.V."/>
            <person name="Hibbett D."/>
            <person name="Nagy L.G."/>
            <person name="Martin F.M."/>
        </authorList>
    </citation>
    <scope>NUCLEOTIDE SEQUENCE</scope>
    <source>
        <strain evidence="10">Prilba</strain>
    </source>
</reference>
<evidence type="ECO:0000256" key="8">
    <source>
        <dbReference type="SAM" id="MobiDB-lite"/>
    </source>
</evidence>
<dbReference type="GO" id="GO:0016787">
    <property type="term" value="F:hydrolase activity"/>
    <property type="evidence" value="ECO:0007669"/>
    <property type="project" value="UniProtKB-KW"/>
</dbReference>
<dbReference type="SUPFAM" id="SSF52540">
    <property type="entry name" value="P-loop containing nucleoside triphosphate hydrolases"/>
    <property type="match status" value="1"/>
</dbReference>
<keyword evidence="2" id="KW-0547">Nucleotide-binding</keyword>
<gene>
    <name evidence="10" type="ORF">DFH94DRAFT_806785</name>
</gene>
<feature type="region of interest" description="Disordered" evidence="8">
    <location>
        <begin position="409"/>
        <end position="436"/>
    </location>
</feature>
<evidence type="ECO:0000256" key="5">
    <source>
        <dbReference type="ARBA" id="ARBA00022840"/>
    </source>
</evidence>
<dbReference type="GO" id="GO:0005829">
    <property type="term" value="C:cytosol"/>
    <property type="evidence" value="ECO:0007669"/>
    <property type="project" value="TreeGrafter"/>
</dbReference>
<dbReference type="Gene3D" id="3.40.50.300">
    <property type="entry name" value="P-loop containing nucleotide triphosphate hydrolases"/>
    <property type="match status" value="1"/>
</dbReference>
<keyword evidence="6" id="KW-0694">RNA-binding</keyword>
<evidence type="ECO:0000313" key="10">
    <source>
        <dbReference type="EMBL" id="KAF8473689.1"/>
    </source>
</evidence>
<evidence type="ECO:0000256" key="1">
    <source>
        <dbReference type="ARBA" id="ARBA00012552"/>
    </source>
</evidence>
<feature type="domain" description="Helicase C-terminal" evidence="9">
    <location>
        <begin position="112"/>
        <end position="250"/>
    </location>
</feature>